<feature type="compositionally biased region" description="Polar residues" evidence="2">
    <location>
        <begin position="192"/>
        <end position="211"/>
    </location>
</feature>
<feature type="coiled-coil region" evidence="1">
    <location>
        <begin position="306"/>
        <end position="368"/>
    </location>
</feature>
<gene>
    <name evidence="3" type="ORF">WJX72_000920</name>
</gene>
<evidence type="ECO:0000313" key="3">
    <source>
        <dbReference type="EMBL" id="KAK9819666.1"/>
    </source>
</evidence>
<dbReference type="Proteomes" id="UP001489004">
    <property type="component" value="Unassembled WGS sequence"/>
</dbReference>
<feature type="region of interest" description="Disordered" evidence="2">
    <location>
        <begin position="155"/>
        <end position="250"/>
    </location>
</feature>
<dbReference type="AlphaFoldDB" id="A0AAW1QEM7"/>
<reference evidence="3 4" key="1">
    <citation type="journal article" date="2024" name="Nat. Commun.">
        <title>Phylogenomics reveals the evolutionary origins of lichenization in chlorophyte algae.</title>
        <authorList>
            <person name="Puginier C."/>
            <person name="Libourel C."/>
            <person name="Otte J."/>
            <person name="Skaloud P."/>
            <person name="Haon M."/>
            <person name="Grisel S."/>
            <person name="Petersen M."/>
            <person name="Berrin J.G."/>
            <person name="Delaux P.M."/>
            <person name="Dal Grande F."/>
            <person name="Keller J."/>
        </authorList>
    </citation>
    <scope>NUCLEOTIDE SEQUENCE [LARGE SCALE GENOMIC DNA]</scope>
    <source>
        <strain evidence="3 4">SAG 2043</strain>
    </source>
</reference>
<feature type="coiled-coil region" evidence="1">
    <location>
        <begin position="501"/>
        <end position="644"/>
    </location>
</feature>
<keyword evidence="1" id="KW-0175">Coiled coil</keyword>
<protein>
    <submittedName>
        <fullName evidence="3">Uncharacterized protein</fullName>
    </submittedName>
</protein>
<feature type="region of interest" description="Disordered" evidence="2">
    <location>
        <begin position="731"/>
        <end position="752"/>
    </location>
</feature>
<proteinExistence type="predicted"/>
<evidence type="ECO:0000256" key="2">
    <source>
        <dbReference type="SAM" id="MobiDB-lite"/>
    </source>
</evidence>
<evidence type="ECO:0000313" key="4">
    <source>
        <dbReference type="Proteomes" id="UP001489004"/>
    </source>
</evidence>
<dbReference type="EMBL" id="JALJOR010000003">
    <property type="protein sequence ID" value="KAK9819666.1"/>
    <property type="molecule type" value="Genomic_DNA"/>
</dbReference>
<sequence length="817" mass="86254">MWSKGLSLSTIRSAVQDGVREFSQSAFSEVQDGVKDSRRIVQQTSKRVVDKAGTLRPKAALHSEDANLKGAGSGDGSRAHPEAGSTHRLQQPAAGPRDTPETDAAALADARYFGASPHEQPEDEVAAASHAAVESGWPLLSARSQGGASSLVSIDMDSDAENGSGSPSPGEDTDDPDWGSRQVDDAPALPSYQASSRALDSQLQSVSQPSRMRSPAGSAVEADGSSPHGERGSQPQPAAPAQLGELAAVTKERDQLGIQLQFEQAKVEAAARERADLEASVAGLAASLEARMQALSGQLDARDSEVVHLREERETMEQAFDDMKKMLRQVTDERNRLAGDKESVEHRLAQASKESADLAVALEAARREAADTAATLAETRVALDKSAEDGIALGQAERAAMEARLHGALAEIRAAQEAATAADARAAAAEAARETAVAERLQAERLRRETEAQAEAAAAVAEAERSGRAEAQGLSEQLKAEGERRARVFNNAVKAAVSKIQRELEGERDALAARVQEADRQVAEMREEVAAAHAAADEARAEVAARTADAEAAGHVAVAAEEAAERAKARELQARQAAAEAEAARQQQCRVAEEAEADLAAAVARAESAEAEAAEKATMLAALHEQSETQLSELRVEVARWRSRSEAATEAARAAEARAEAAGSAGREASSSAMLELSSARAKIEQLEKEVSELRVSRAGKPFSLPTREDVLSTLGLDSWREERLLGKAADPESLKASAASGKPSMGSMPSVRGLVANSARKLARASKEGPGRGVISARTWLVIAYLAVLHLAVMVSFTRRNEVHELCPEFKSLPGT</sequence>
<evidence type="ECO:0000256" key="1">
    <source>
        <dbReference type="SAM" id="Coils"/>
    </source>
</evidence>
<feature type="coiled-coil region" evidence="1">
    <location>
        <begin position="398"/>
        <end position="449"/>
    </location>
</feature>
<keyword evidence="4" id="KW-1185">Reference proteome</keyword>
<organism evidence="3 4">
    <name type="scientific">[Myrmecia] bisecta</name>
    <dbReference type="NCBI Taxonomy" id="41462"/>
    <lineage>
        <taxon>Eukaryota</taxon>
        <taxon>Viridiplantae</taxon>
        <taxon>Chlorophyta</taxon>
        <taxon>core chlorophytes</taxon>
        <taxon>Trebouxiophyceae</taxon>
        <taxon>Trebouxiales</taxon>
        <taxon>Trebouxiaceae</taxon>
        <taxon>Myrmecia</taxon>
    </lineage>
</organism>
<name>A0AAW1QEM7_9CHLO</name>
<feature type="coiled-coil region" evidence="1">
    <location>
        <begin position="670"/>
        <end position="697"/>
    </location>
</feature>
<comment type="caution">
    <text evidence="3">The sequence shown here is derived from an EMBL/GenBank/DDBJ whole genome shotgun (WGS) entry which is preliminary data.</text>
</comment>
<accession>A0AAW1QEM7</accession>
<feature type="region of interest" description="Disordered" evidence="2">
    <location>
        <begin position="48"/>
        <end position="101"/>
    </location>
</feature>